<feature type="compositionally biased region" description="Low complexity" evidence="1">
    <location>
        <begin position="545"/>
        <end position="562"/>
    </location>
</feature>
<feature type="compositionally biased region" description="Polar residues" evidence="1">
    <location>
        <begin position="1"/>
        <end position="12"/>
    </location>
</feature>
<gene>
    <name evidence="2" type="ORF">ATNIH1004_003459</name>
</gene>
<dbReference type="Proteomes" id="UP000324241">
    <property type="component" value="Unassembled WGS sequence"/>
</dbReference>
<feature type="compositionally biased region" description="Polar residues" evidence="1">
    <location>
        <begin position="205"/>
        <end position="216"/>
    </location>
</feature>
<dbReference type="OrthoDB" id="1749473at2759"/>
<protein>
    <recommendedName>
        <fullName evidence="4">PH domain-containing protein</fullName>
    </recommendedName>
</protein>
<feature type="compositionally biased region" description="Polar residues" evidence="1">
    <location>
        <begin position="442"/>
        <end position="456"/>
    </location>
</feature>
<evidence type="ECO:0000256" key="1">
    <source>
        <dbReference type="SAM" id="MobiDB-lite"/>
    </source>
</evidence>
<comment type="caution">
    <text evidence="2">The sequence shown here is derived from an EMBL/GenBank/DDBJ whole genome shotgun (WGS) entry which is preliminary data.</text>
</comment>
<dbReference type="AlphaFoldDB" id="A0A5M9MZJ4"/>
<feature type="compositionally biased region" description="Polar residues" evidence="1">
    <location>
        <begin position="563"/>
        <end position="587"/>
    </location>
</feature>
<feature type="compositionally biased region" description="Polar residues" evidence="1">
    <location>
        <begin position="401"/>
        <end position="416"/>
    </location>
</feature>
<evidence type="ECO:0008006" key="4">
    <source>
        <dbReference type="Google" id="ProtNLM"/>
    </source>
</evidence>
<feature type="region of interest" description="Disordered" evidence="1">
    <location>
        <begin position="194"/>
        <end position="233"/>
    </location>
</feature>
<dbReference type="EMBL" id="QUQM01000001">
    <property type="protein sequence ID" value="KAA8650770.1"/>
    <property type="molecule type" value="Genomic_DNA"/>
</dbReference>
<reference evidence="2 3" key="1">
    <citation type="submission" date="2019-08" db="EMBL/GenBank/DDBJ databases">
        <title>The genome sequence of a newly discovered highly antifungal drug resistant Aspergillus species, Aspergillus tanneri NIH 1004.</title>
        <authorList>
            <person name="Mounaud S."/>
            <person name="Singh I."/>
            <person name="Joardar V."/>
            <person name="Pakala S."/>
            <person name="Pakala S."/>
            <person name="Venepally P."/>
            <person name="Chung J.K."/>
            <person name="Losada L."/>
            <person name="Nierman W.C."/>
        </authorList>
    </citation>
    <scope>NUCLEOTIDE SEQUENCE [LARGE SCALE GENOMIC DNA]</scope>
    <source>
        <strain evidence="2 3">NIH1004</strain>
    </source>
</reference>
<dbReference type="GeneID" id="54326161"/>
<feature type="compositionally biased region" description="Basic and acidic residues" evidence="1">
    <location>
        <begin position="45"/>
        <end position="54"/>
    </location>
</feature>
<name>A0A5M9MZJ4_9EURO</name>
<dbReference type="RefSeq" id="XP_033430131.1">
    <property type="nucleotide sequence ID" value="XM_033568136.1"/>
</dbReference>
<feature type="compositionally biased region" description="Basic and acidic residues" evidence="1">
    <location>
        <begin position="80"/>
        <end position="91"/>
    </location>
</feature>
<organism evidence="2 3">
    <name type="scientific">Aspergillus tanneri</name>
    <dbReference type="NCBI Taxonomy" id="1220188"/>
    <lineage>
        <taxon>Eukaryota</taxon>
        <taxon>Fungi</taxon>
        <taxon>Dikarya</taxon>
        <taxon>Ascomycota</taxon>
        <taxon>Pezizomycotina</taxon>
        <taxon>Eurotiomycetes</taxon>
        <taxon>Eurotiomycetidae</taxon>
        <taxon>Eurotiales</taxon>
        <taxon>Aspergillaceae</taxon>
        <taxon>Aspergillus</taxon>
        <taxon>Aspergillus subgen. Circumdati</taxon>
    </lineage>
</organism>
<feature type="compositionally biased region" description="Polar residues" evidence="1">
    <location>
        <begin position="752"/>
        <end position="799"/>
    </location>
</feature>
<sequence length="806" mass="88789">MSLNNEHTQPSVSERRGQRLPPLQTNFSRPTSRPIVVTSPHPQRLRPEECHNDGDSNEQVPLQPPPVKRESAKSGLRSLFGREKNSRKPASDTELSGVDETQMSAAHDAPGHVAPFSPTSVSTPTMVTSSSTDPHRTKLTSKPRGRPGEDKPWTADTGWKPPPLFQAYPQALKNDTLPSPGLSVDSILRLHATSATKSSSRDEGSSNSLHNGTSAANPGARKKKDDKEKKKHLRTLSETIDKAEWSQKVYILATNGYILQYSGSGKHDRLPEKMLRLGPKSVAFASDAIPGKHWVLQVSQSSGEDNSTVTDTHRRLFSRLGFHKSHVRRLTRSFLLVFHSPEDLSSWLLAVRAQIEARGGKKYVSERAFDGEMGHQSHSKPSARQLVKKDPNRFSQTFLQPQQSTISDEQESIYTDQSRRSSHVSLQRRSMVLHSVPDSRPESISTTQTEATSPLNGQGRFYSAISVTNVPTTPLKTESAISTVLSALDEQKSPTIASPRERQSMNHHHTAMMTVDSELPQSQFMVPEPMLRSSSPPAPNFSVPSFSQRFSGRNSQSRSSNQPGLSSVLGSEMSTDQAETVSTFSSPPQSPGKPPTNFEQGYFPEQHYSNHETPRKPLRVSISQDSLADTQWNQEYRSYRYSRAPMNNMGLPPTTSRSSQSLNTIKSKVTEPSVKLCPLPLPSEMANQSSYSDGLLNRTSIIHRTNLTGRPPSQPMLRRKSMPGLTVGPPSVPPPNCPLPKIPSPVDPTPMWSEQPTSDQRSGTTHSSKTIRASQKYVTSSVAHPTNSCITSGGQSSGYRHSRVVN</sequence>
<evidence type="ECO:0000313" key="2">
    <source>
        <dbReference type="EMBL" id="KAA8650770.1"/>
    </source>
</evidence>
<dbReference type="VEuPathDB" id="FungiDB:EYZ11_012344"/>
<feature type="region of interest" description="Disordered" evidence="1">
    <location>
        <begin position="1"/>
        <end position="166"/>
    </location>
</feature>
<feature type="compositionally biased region" description="Pro residues" evidence="1">
    <location>
        <begin position="730"/>
        <end position="748"/>
    </location>
</feature>
<feature type="region of interest" description="Disordered" evidence="1">
    <location>
        <begin position="528"/>
        <end position="614"/>
    </location>
</feature>
<feature type="region of interest" description="Disordered" evidence="1">
    <location>
        <begin position="401"/>
        <end position="457"/>
    </location>
</feature>
<feature type="region of interest" description="Disordered" evidence="1">
    <location>
        <begin position="703"/>
        <end position="806"/>
    </location>
</feature>
<feature type="compositionally biased region" description="Low complexity" evidence="1">
    <location>
        <begin position="117"/>
        <end position="132"/>
    </location>
</feature>
<evidence type="ECO:0000313" key="3">
    <source>
        <dbReference type="Proteomes" id="UP000324241"/>
    </source>
</evidence>
<proteinExistence type="predicted"/>
<accession>A0A5M9MZJ4</accession>